<gene>
    <name evidence="7" type="ORF">CTOB1V02_LOCUS2333</name>
</gene>
<accession>A0A7R8W3W3</accession>
<dbReference type="SUPFAM" id="SSF51905">
    <property type="entry name" value="FAD/NAD(P)-binding domain"/>
    <property type="match status" value="1"/>
</dbReference>
<keyword evidence="3" id="KW-0285">Flavoprotein</keyword>
<dbReference type="InterPro" id="IPR036188">
    <property type="entry name" value="FAD/NAD-bd_sf"/>
</dbReference>
<evidence type="ECO:0000256" key="3">
    <source>
        <dbReference type="ARBA" id="ARBA00022630"/>
    </source>
</evidence>
<dbReference type="GO" id="GO:0050660">
    <property type="term" value="F:flavin adenine dinucleotide binding"/>
    <property type="evidence" value="ECO:0007669"/>
    <property type="project" value="InterPro"/>
</dbReference>
<dbReference type="AlphaFoldDB" id="A0A7R8W3W3"/>
<protein>
    <recommendedName>
        <fullName evidence="6">FAD dependent oxidoreductase domain-containing protein</fullName>
    </recommendedName>
</protein>
<evidence type="ECO:0000259" key="6">
    <source>
        <dbReference type="Pfam" id="PF01266"/>
    </source>
</evidence>
<dbReference type="Gene3D" id="3.50.50.60">
    <property type="entry name" value="FAD/NAD(P)-binding domain"/>
    <property type="match status" value="1"/>
</dbReference>
<dbReference type="Gene3D" id="3.30.9.10">
    <property type="entry name" value="D-Amino Acid Oxidase, subunit A, domain 2"/>
    <property type="match status" value="1"/>
</dbReference>
<dbReference type="PANTHER" id="PTHR10961:SF7">
    <property type="entry name" value="FAD DEPENDENT OXIDOREDUCTASE DOMAIN-CONTAINING PROTEIN"/>
    <property type="match status" value="1"/>
</dbReference>
<dbReference type="Pfam" id="PF01266">
    <property type="entry name" value="DAO"/>
    <property type="match status" value="1"/>
</dbReference>
<dbReference type="OrthoDB" id="424974at2759"/>
<proteinExistence type="inferred from homology"/>
<comment type="similarity">
    <text evidence="2">Belongs to the MSOX/MTOX family.</text>
</comment>
<comment type="cofactor">
    <cofactor evidence="1">
        <name>FAD</name>
        <dbReference type="ChEBI" id="CHEBI:57692"/>
    </cofactor>
</comment>
<evidence type="ECO:0000313" key="7">
    <source>
        <dbReference type="EMBL" id="CAD7224368.1"/>
    </source>
</evidence>
<sequence length="354" mass="38620">MESLVHDAIVIGAGVMGSWAALQLARRNAKVLLLEQFPMPHMQGSSTGETRGLELASSNEEEMPMMLHSRRLWEELQDSTGETLLKWLTPAEFKEELPKVVYPDVTGAISDGSGALWLTPAEFKEELPKVVYPDVTGAISDGSGALLVAAKCLRVIHREFTLLGGTLLDDTAVVEIIPEYSSENCAAVRVRQTSSSGESESVLKANKILVCCGAWSAELVKPFGLDIPITKELAIEGHFQLKDTKSELSRCGIMDFRTNPKPSFHGWCHPPFALPNKVKWLADYLHCVGPILKSPSVLIGLPSGTGFKLCPSLGSILAAMALGKLSQEIESINIKEDTLKAYYPDRFVVLSKEE</sequence>
<dbReference type="GO" id="GO:0008115">
    <property type="term" value="F:sarcosine oxidase activity"/>
    <property type="evidence" value="ECO:0007669"/>
    <property type="project" value="TreeGrafter"/>
</dbReference>
<feature type="domain" description="FAD dependent oxidoreductase" evidence="6">
    <location>
        <begin position="7"/>
        <end position="229"/>
    </location>
</feature>
<reference evidence="7" key="1">
    <citation type="submission" date="2020-11" db="EMBL/GenBank/DDBJ databases">
        <authorList>
            <person name="Tran Van P."/>
        </authorList>
    </citation>
    <scope>NUCLEOTIDE SEQUENCE</scope>
</reference>
<evidence type="ECO:0000256" key="5">
    <source>
        <dbReference type="ARBA" id="ARBA00023002"/>
    </source>
</evidence>
<evidence type="ECO:0000256" key="4">
    <source>
        <dbReference type="ARBA" id="ARBA00022827"/>
    </source>
</evidence>
<dbReference type="EMBL" id="OB660356">
    <property type="protein sequence ID" value="CAD7224368.1"/>
    <property type="molecule type" value="Genomic_DNA"/>
</dbReference>
<evidence type="ECO:0000256" key="2">
    <source>
        <dbReference type="ARBA" id="ARBA00010989"/>
    </source>
</evidence>
<dbReference type="InterPro" id="IPR006076">
    <property type="entry name" value="FAD-dep_OxRdtase"/>
</dbReference>
<dbReference type="InterPro" id="IPR045170">
    <property type="entry name" value="MTOX"/>
</dbReference>
<name>A0A7R8W3W3_9CRUS</name>
<dbReference type="PANTHER" id="PTHR10961">
    <property type="entry name" value="PEROXISOMAL SARCOSINE OXIDASE"/>
    <property type="match status" value="1"/>
</dbReference>
<organism evidence="7">
    <name type="scientific">Cyprideis torosa</name>
    <dbReference type="NCBI Taxonomy" id="163714"/>
    <lineage>
        <taxon>Eukaryota</taxon>
        <taxon>Metazoa</taxon>
        <taxon>Ecdysozoa</taxon>
        <taxon>Arthropoda</taxon>
        <taxon>Crustacea</taxon>
        <taxon>Oligostraca</taxon>
        <taxon>Ostracoda</taxon>
        <taxon>Podocopa</taxon>
        <taxon>Podocopida</taxon>
        <taxon>Cytherocopina</taxon>
        <taxon>Cytheroidea</taxon>
        <taxon>Cytherideidae</taxon>
        <taxon>Cyprideis</taxon>
    </lineage>
</organism>
<keyword evidence="4" id="KW-0274">FAD</keyword>
<keyword evidence="5" id="KW-0560">Oxidoreductase</keyword>
<evidence type="ECO:0000256" key="1">
    <source>
        <dbReference type="ARBA" id="ARBA00001974"/>
    </source>
</evidence>